<dbReference type="AlphaFoldDB" id="A0A834W160"/>
<comment type="caution">
    <text evidence="1">The sequence shown here is derived from an EMBL/GenBank/DDBJ whole genome shotgun (WGS) entry which is preliminary data.</text>
</comment>
<protein>
    <submittedName>
        <fullName evidence="1">Uncharacterized protein</fullName>
    </submittedName>
</protein>
<dbReference type="Proteomes" id="UP000634136">
    <property type="component" value="Unassembled WGS sequence"/>
</dbReference>
<reference evidence="1" key="1">
    <citation type="submission" date="2020-09" db="EMBL/GenBank/DDBJ databases">
        <title>Genome-Enabled Discovery of Anthraquinone Biosynthesis in Senna tora.</title>
        <authorList>
            <person name="Kang S.-H."/>
            <person name="Pandey R.P."/>
            <person name="Lee C.-M."/>
            <person name="Sim J.-S."/>
            <person name="Jeong J.-T."/>
            <person name="Choi B.-S."/>
            <person name="Jung M."/>
            <person name="Ginzburg D."/>
            <person name="Zhao K."/>
            <person name="Won S.Y."/>
            <person name="Oh T.-J."/>
            <person name="Yu Y."/>
            <person name="Kim N.-H."/>
            <person name="Lee O.R."/>
            <person name="Lee T.-H."/>
            <person name="Bashyal P."/>
            <person name="Kim T.-S."/>
            <person name="Lee W.-H."/>
            <person name="Kawkins C."/>
            <person name="Kim C.-K."/>
            <person name="Kim J.S."/>
            <person name="Ahn B.O."/>
            <person name="Rhee S.Y."/>
            <person name="Sohng J.K."/>
        </authorList>
    </citation>
    <scope>NUCLEOTIDE SEQUENCE</scope>
    <source>
        <tissue evidence="1">Leaf</tissue>
    </source>
</reference>
<name>A0A834W160_9FABA</name>
<proteinExistence type="predicted"/>
<dbReference type="EMBL" id="JAAIUW010000013">
    <property type="protein sequence ID" value="KAF7802131.1"/>
    <property type="molecule type" value="Genomic_DNA"/>
</dbReference>
<organism evidence="1 2">
    <name type="scientific">Senna tora</name>
    <dbReference type="NCBI Taxonomy" id="362788"/>
    <lineage>
        <taxon>Eukaryota</taxon>
        <taxon>Viridiplantae</taxon>
        <taxon>Streptophyta</taxon>
        <taxon>Embryophyta</taxon>
        <taxon>Tracheophyta</taxon>
        <taxon>Spermatophyta</taxon>
        <taxon>Magnoliopsida</taxon>
        <taxon>eudicotyledons</taxon>
        <taxon>Gunneridae</taxon>
        <taxon>Pentapetalae</taxon>
        <taxon>rosids</taxon>
        <taxon>fabids</taxon>
        <taxon>Fabales</taxon>
        <taxon>Fabaceae</taxon>
        <taxon>Caesalpinioideae</taxon>
        <taxon>Cassia clade</taxon>
        <taxon>Senna</taxon>
    </lineage>
</organism>
<evidence type="ECO:0000313" key="2">
    <source>
        <dbReference type="Proteomes" id="UP000634136"/>
    </source>
</evidence>
<evidence type="ECO:0000313" key="1">
    <source>
        <dbReference type="EMBL" id="KAF7802131.1"/>
    </source>
</evidence>
<accession>A0A834W160</accession>
<gene>
    <name evidence="1" type="ORF">G2W53_041242</name>
</gene>
<keyword evidence="2" id="KW-1185">Reference proteome</keyword>
<sequence>MEDGEAGQYFALGKGCYPTSQVEQYFTLGKGAILLHRLGCRVSHFGSFKETRLNGWMKVGLSCTSILDEDWVSYFESFKKWLNSEILVSSAQTPRERLDSINNDEGEVSCTRNVQRMTQLLREDEGWAPCIPNL</sequence>